<evidence type="ECO:0000313" key="11">
    <source>
        <dbReference type="EMBL" id="SES17390.1"/>
    </source>
</evidence>
<evidence type="ECO:0000313" key="12">
    <source>
        <dbReference type="Proteomes" id="UP000199318"/>
    </source>
</evidence>
<feature type="transmembrane region" description="Helical" evidence="10">
    <location>
        <begin position="6"/>
        <end position="23"/>
    </location>
</feature>
<organism evidence="11 12">
    <name type="scientific">Salisediminibacterium halotolerans</name>
    <dbReference type="NCBI Taxonomy" id="517425"/>
    <lineage>
        <taxon>Bacteria</taxon>
        <taxon>Bacillati</taxon>
        <taxon>Bacillota</taxon>
        <taxon>Bacilli</taxon>
        <taxon>Bacillales</taxon>
        <taxon>Bacillaceae</taxon>
        <taxon>Salisediminibacterium</taxon>
    </lineage>
</organism>
<gene>
    <name evidence="11" type="ORF">SAMN05444126_11832</name>
</gene>
<dbReference type="AlphaFoldDB" id="A0A1H9V6B5"/>
<accession>A0A1H9V6B5</accession>
<dbReference type="Pfam" id="PF06160">
    <property type="entry name" value="EzrA"/>
    <property type="match status" value="1"/>
</dbReference>
<dbReference type="GO" id="GO:0005886">
    <property type="term" value="C:plasma membrane"/>
    <property type="evidence" value="ECO:0007669"/>
    <property type="project" value="UniProtKB-SubCell"/>
</dbReference>
<dbReference type="Gene3D" id="1.10.287.1490">
    <property type="match status" value="1"/>
</dbReference>
<evidence type="ECO:0000256" key="3">
    <source>
        <dbReference type="ARBA" id="ARBA00022692"/>
    </source>
</evidence>
<evidence type="ECO:0000256" key="9">
    <source>
        <dbReference type="SAM" id="Coils"/>
    </source>
</evidence>
<keyword evidence="3 10" id="KW-0812">Transmembrane</keyword>
<name>A0A1H9V6B5_9BACI</name>
<evidence type="ECO:0000256" key="4">
    <source>
        <dbReference type="ARBA" id="ARBA00022989"/>
    </source>
</evidence>
<feature type="coiled-coil region" evidence="9">
    <location>
        <begin position="118"/>
        <end position="187"/>
    </location>
</feature>
<evidence type="ECO:0000256" key="1">
    <source>
        <dbReference type="ARBA" id="ARBA00004162"/>
    </source>
</evidence>
<dbReference type="STRING" id="1464123.SAMN05444126_11832"/>
<keyword evidence="4 10" id="KW-1133">Transmembrane helix</keyword>
<evidence type="ECO:0000256" key="5">
    <source>
        <dbReference type="ARBA" id="ARBA00023054"/>
    </source>
</evidence>
<evidence type="ECO:0000256" key="7">
    <source>
        <dbReference type="ARBA" id="ARBA00023210"/>
    </source>
</evidence>
<keyword evidence="6 10" id="KW-0472">Membrane</keyword>
<dbReference type="RefSeq" id="WP_177169722.1">
    <property type="nucleotide sequence ID" value="NZ_FOGV01000018.1"/>
</dbReference>
<sequence length="571" mass="65852">MLLNILYAVIGIFLIVIIFSAWARRKLYRIVDELENRKIEMMNEPVQEELAKIKGLTMSGETEERFEQWRAEWDHIITKLLPNIEEKLFDVEELANHYRFLKAFRETKQISYELDEIYKQMQYVIEEVKELVESEEQNRAEIDDVKHMHDAAVKKINSEEKNLGGAASVIERELEEAAEQLRSFEDHTASGNYLQAREILSNVKKQIEELTVLADQVPQYLIKLKTDIPGQLSELASGITEMEDDGYPLHHFSFRDALQRNNEKAADLIQEVENLRLSACDEPIREMEDEIKSIYDKLEKEAVARNEFEANYADLIDMTEKAERNLINLNEEADNIRVNYRISDHDEARLSRLEDDVNQLRQQVSAVEDAISEQTKTYTVLDASVKENFAKAEEVSEEIEEVKAALHQLRNEENSANELLQSLNDKYTRALKRLKQTNIPGVPATLAAKCEEAEERLDELEGLLNSVPLSIDDITKKAEEAENDVEEAITQIYHTIHQAHFAESAIQYGNRYRSDNDHVNIILLQAEDRFRNALYDEAVETAIEGIEKVEPDARYKLEELFGSNASASQSK</sequence>
<evidence type="ECO:0000256" key="8">
    <source>
        <dbReference type="ARBA" id="ARBA00023306"/>
    </source>
</evidence>
<dbReference type="EMBL" id="FOGV01000018">
    <property type="protein sequence ID" value="SES17390.1"/>
    <property type="molecule type" value="Genomic_DNA"/>
</dbReference>
<dbReference type="InterPro" id="IPR010379">
    <property type="entry name" value="EzrA"/>
</dbReference>
<feature type="coiled-coil region" evidence="9">
    <location>
        <begin position="255"/>
        <end position="437"/>
    </location>
</feature>
<dbReference type="Proteomes" id="UP000199318">
    <property type="component" value="Unassembled WGS sequence"/>
</dbReference>
<proteinExistence type="predicted"/>
<dbReference type="GO" id="GO:0005940">
    <property type="term" value="C:septin ring"/>
    <property type="evidence" value="ECO:0007669"/>
    <property type="project" value="InterPro"/>
</dbReference>
<keyword evidence="2" id="KW-0132">Cell division</keyword>
<evidence type="ECO:0000256" key="2">
    <source>
        <dbReference type="ARBA" id="ARBA00022618"/>
    </source>
</evidence>
<evidence type="ECO:0000256" key="10">
    <source>
        <dbReference type="SAM" id="Phobius"/>
    </source>
</evidence>
<keyword evidence="12" id="KW-1185">Reference proteome</keyword>
<keyword evidence="8" id="KW-0131">Cell cycle</keyword>
<dbReference type="GO" id="GO:0000921">
    <property type="term" value="P:septin ring assembly"/>
    <property type="evidence" value="ECO:0007669"/>
    <property type="project" value="InterPro"/>
</dbReference>
<keyword evidence="7" id="KW-0717">Septation</keyword>
<dbReference type="GO" id="GO:0000917">
    <property type="term" value="P:division septum assembly"/>
    <property type="evidence" value="ECO:0007669"/>
    <property type="project" value="UniProtKB-KW"/>
</dbReference>
<keyword evidence="5 9" id="KW-0175">Coiled coil</keyword>
<comment type="subcellular location">
    <subcellularLocation>
        <location evidence="1">Cell membrane</location>
        <topology evidence="1">Single-pass membrane protein</topology>
    </subcellularLocation>
</comment>
<reference evidence="12" key="1">
    <citation type="submission" date="2016-10" db="EMBL/GenBank/DDBJ databases">
        <authorList>
            <person name="de Groot N.N."/>
        </authorList>
    </citation>
    <scope>NUCLEOTIDE SEQUENCE [LARGE SCALE GENOMIC DNA]</scope>
    <source>
        <strain evidence="12">10nlg</strain>
    </source>
</reference>
<evidence type="ECO:0000256" key="6">
    <source>
        <dbReference type="ARBA" id="ARBA00023136"/>
    </source>
</evidence>
<protein>
    <submittedName>
        <fullName evidence="11">Septation ring formation regulator</fullName>
    </submittedName>
</protein>
<comment type="caution">
    <text evidence="11">The sequence shown here is derived from an EMBL/GenBank/DDBJ whole genome shotgun (WGS) entry which is preliminary data.</text>
</comment>